<accession>A0A8E0KNE5</accession>
<feature type="transmembrane region" description="Helical" evidence="7">
    <location>
        <begin position="205"/>
        <end position="221"/>
    </location>
</feature>
<protein>
    <recommendedName>
        <fullName evidence="7">Phosphatidylglycerol--prolipoprotein diacylglyceryl transferase</fullName>
        <ecNumber evidence="7">2.5.1.145</ecNumber>
    </recommendedName>
</protein>
<dbReference type="GO" id="GO:0005886">
    <property type="term" value="C:plasma membrane"/>
    <property type="evidence" value="ECO:0007669"/>
    <property type="project" value="UniProtKB-SubCell"/>
</dbReference>
<dbReference type="EC" id="2.5.1.145" evidence="7"/>
<dbReference type="Pfam" id="PF01790">
    <property type="entry name" value="LGT"/>
    <property type="match status" value="1"/>
</dbReference>
<evidence type="ECO:0000256" key="6">
    <source>
        <dbReference type="ARBA" id="ARBA00023136"/>
    </source>
</evidence>
<dbReference type="Proteomes" id="UP000016569">
    <property type="component" value="Unassembled WGS sequence"/>
</dbReference>
<dbReference type="HAMAP" id="MF_01147">
    <property type="entry name" value="Lgt"/>
    <property type="match status" value="1"/>
</dbReference>
<feature type="transmembrane region" description="Helical" evidence="7">
    <location>
        <begin position="96"/>
        <end position="113"/>
    </location>
</feature>
<evidence type="ECO:0000313" key="9">
    <source>
        <dbReference type="Proteomes" id="UP000016569"/>
    </source>
</evidence>
<evidence type="ECO:0000256" key="4">
    <source>
        <dbReference type="ARBA" id="ARBA00022692"/>
    </source>
</evidence>
<comment type="subcellular location">
    <subcellularLocation>
        <location evidence="7">Cell membrane</location>
        <topology evidence="7">Multi-pass membrane protein</topology>
    </subcellularLocation>
</comment>
<dbReference type="PROSITE" id="PS01311">
    <property type="entry name" value="LGT"/>
    <property type="match status" value="1"/>
</dbReference>
<feature type="transmembrane region" description="Helical" evidence="7">
    <location>
        <begin position="176"/>
        <end position="193"/>
    </location>
</feature>
<sequence length="265" mass="29096">MPFPEIDPVALQLGPLAIRWYGIAYVAGFILGMLLIQRLMTTYKDYPFSYDSVSGVFTYAMVGVLLGGRIGSIVFYNLDFYLENPAQMLRVWDGGMSFHGGLIGVLLAVVLYCKWNGLPLMTVADLIATAAPIGLLLGRLANFVNGELWGRVTTVPWAVVFPSPEAGPLPRHPSQLYEAIGEGLFLLIVLLAITANRHLRLSRGFAAGIFLAGYAVIRFLVEFTREPDASYIWIFTRGQALSVPMVVLGLVLLVFALRNKPDRAA</sequence>
<dbReference type="NCBIfam" id="TIGR00544">
    <property type="entry name" value="lgt"/>
    <property type="match status" value="1"/>
</dbReference>
<dbReference type="OrthoDB" id="871140at2"/>
<evidence type="ECO:0000256" key="2">
    <source>
        <dbReference type="ARBA" id="ARBA00022475"/>
    </source>
</evidence>
<dbReference type="InterPro" id="IPR001640">
    <property type="entry name" value="Lgt"/>
</dbReference>
<name>A0A8E0KNE5_9CAUL</name>
<evidence type="ECO:0000256" key="7">
    <source>
        <dbReference type="HAMAP-Rule" id="MF_01147"/>
    </source>
</evidence>
<evidence type="ECO:0000256" key="3">
    <source>
        <dbReference type="ARBA" id="ARBA00022679"/>
    </source>
</evidence>
<keyword evidence="9" id="KW-1185">Reference proteome</keyword>
<organism evidence="8 9">
    <name type="scientific">Brevundimonas abyssalis TAR-001</name>
    <dbReference type="NCBI Taxonomy" id="1391729"/>
    <lineage>
        <taxon>Bacteria</taxon>
        <taxon>Pseudomonadati</taxon>
        <taxon>Pseudomonadota</taxon>
        <taxon>Alphaproteobacteria</taxon>
        <taxon>Caulobacterales</taxon>
        <taxon>Caulobacteraceae</taxon>
        <taxon>Brevundimonas</taxon>
    </lineage>
</organism>
<dbReference type="RefSeq" id="WP_021697292.1">
    <property type="nucleotide sequence ID" value="NZ_BATC01000020.1"/>
</dbReference>
<dbReference type="AlphaFoldDB" id="A0A8E0KNE5"/>
<evidence type="ECO:0000256" key="5">
    <source>
        <dbReference type="ARBA" id="ARBA00022989"/>
    </source>
</evidence>
<comment type="pathway">
    <text evidence="7">Protein modification; lipoprotein biosynthesis (diacylglyceryl transfer).</text>
</comment>
<feature type="transmembrane region" description="Helical" evidence="7">
    <location>
        <begin position="120"/>
        <end position="141"/>
    </location>
</feature>
<comment type="function">
    <text evidence="7">Catalyzes the transfer of the diacylglyceryl group from phosphatidylglycerol to the sulfhydryl group of the N-terminal cysteine of a prolipoprotein, the first step in the formation of mature lipoproteins.</text>
</comment>
<feature type="transmembrane region" description="Helical" evidence="7">
    <location>
        <begin position="241"/>
        <end position="257"/>
    </location>
</feature>
<comment type="caution">
    <text evidence="8">The sequence shown here is derived from an EMBL/GenBank/DDBJ whole genome shotgun (WGS) entry which is preliminary data.</text>
</comment>
<keyword evidence="2 7" id="KW-1003">Cell membrane</keyword>
<comment type="catalytic activity">
    <reaction evidence="7">
        <text>L-cysteinyl-[prolipoprotein] + a 1,2-diacyl-sn-glycero-3-phospho-(1'-sn-glycerol) = an S-1,2-diacyl-sn-glyceryl-L-cysteinyl-[prolipoprotein] + sn-glycerol 1-phosphate + H(+)</text>
        <dbReference type="Rhea" id="RHEA:56712"/>
        <dbReference type="Rhea" id="RHEA-COMP:14679"/>
        <dbReference type="Rhea" id="RHEA-COMP:14680"/>
        <dbReference type="ChEBI" id="CHEBI:15378"/>
        <dbReference type="ChEBI" id="CHEBI:29950"/>
        <dbReference type="ChEBI" id="CHEBI:57685"/>
        <dbReference type="ChEBI" id="CHEBI:64716"/>
        <dbReference type="ChEBI" id="CHEBI:140658"/>
        <dbReference type="EC" id="2.5.1.145"/>
    </reaction>
</comment>
<dbReference type="GO" id="GO:0042158">
    <property type="term" value="P:lipoprotein biosynthetic process"/>
    <property type="evidence" value="ECO:0007669"/>
    <property type="project" value="UniProtKB-UniRule"/>
</dbReference>
<feature type="transmembrane region" description="Helical" evidence="7">
    <location>
        <begin position="56"/>
        <end position="76"/>
    </location>
</feature>
<dbReference type="PANTHER" id="PTHR30589:SF0">
    <property type="entry name" value="PHOSPHATIDYLGLYCEROL--PROLIPOPROTEIN DIACYLGLYCERYL TRANSFERASE"/>
    <property type="match status" value="1"/>
</dbReference>
<evidence type="ECO:0000256" key="1">
    <source>
        <dbReference type="ARBA" id="ARBA00007150"/>
    </source>
</evidence>
<dbReference type="GO" id="GO:0008961">
    <property type="term" value="F:phosphatidylglycerol-prolipoprotein diacylglyceryl transferase activity"/>
    <property type="evidence" value="ECO:0007669"/>
    <property type="project" value="UniProtKB-UniRule"/>
</dbReference>
<keyword evidence="5 7" id="KW-1133">Transmembrane helix</keyword>
<keyword evidence="4 7" id="KW-0812">Transmembrane</keyword>
<dbReference type="EMBL" id="BATC01000020">
    <property type="protein sequence ID" value="GAD59197.1"/>
    <property type="molecule type" value="Genomic_DNA"/>
</dbReference>
<feature type="binding site" evidence="7">
    <location>
        <position position="139"/>
    </location>
    <ligand>
        <name>a 1,2-diacyl-sn-glycero-3-phospho-(1'-sn-glycerol)</name>
        <dbReference type="ChEBI" id="CHEBI:64716"/>
    </ligand>
</feature>
<dbReference type="PANTHER" id="PTHR30589">
    <property type="entry name" value="PROLIPOPROTEIN DIACYLGLYCERYL TRANSFERASE"/>
    <property type="match status" value="1"/>
</dbReference>
<comment type="similarity">
    <text evidence="1 7">Belongs to the Lgt family.</text>
</comment>
<feature type="transmembrane region" description="Helical" evidence="7">
    <location>
        <begin position="18"/>
        <end position="36"/>
    </location>
</feature>
<keyword evidence="8" id="KW-0449">Lipoprotein</keyword>
<gene>
    <name evidence="7" type="primary">lgt</name>
    <name evidence="8" type="ORF">MBEBAB_1447</name>
</gene>
<keyword evidence="3 7" id="KW-0808">Transferase</keyword>
<evidence type="ECO:0000313" key="8">
    <source>
        <dbReference type="EMBL" id="GAD59197.1"/>
    </source>
</evidence>
<reference evidence="9" key="1">
    <citation type="journal article" date="2013" name="Genome Announc.">
        <title>Draft Genome Sequence of the Dimorphic Prosthecate Bacterium Brevundimonas abyssalis TAR-001T.</title>
        <authorList>
            <person name="Tsubouchi T."/>
            <person name="Nishi S."/>
            <person name="Usui K."/>
            <person name="Shimane Y."/>
            <person name="Takaki Y."/>
            <person name="Maruyama T."/>
            <person name="Hatada Y."/>
        </authorList>
    </citation>
    <scope>NUCLEOTIDE SEQUENCE [LARGE SCALE GENOMIC DNA]</scope>
    <source>
        <strain evidence="9">TAR-001</strain>
    </source>
</reference>
<keyword evidence="6 7" id="KW-0472">Membrane</keyword>
<dbReference type="UniPathway" id="UPA00664"/>
<proteinExistence type="inferred from homology"/>